<comment type="caution">
    <text evidence="8">The sequence shown here is derived from an EMBL/GenBank/DDBJ whole genome shotgun (WGS) entry which is preliminary data.</text>
</comment>
<accession>A0A0W0CWP5</accession>
<feature type="transmembrane region" description="Helical" evidence="7">
    <location>
        <begin position="6"/>
        <end position="26"/>
    </location>
</feature>
<dbReference type="VEuPathDB" id="FungiDB:CAGL0M10978g"/>
<dbReference type="GO" id="GO:0016020">
    <property type="term" value="C:membrane"/>
    <property type="evidence" value="ECO:0007669"/>
    <property type="project" value="UniProtKB-SubCell"/>
</dbReference>
<dbReference type="InterPro" id="IPR051584">
    <property type="entry name" value="GPCR-associated_LMBR1"/>
</dbReference>
<evidence type="ECO:0000256" key="4">
    <source>
        <dbReference type="ARBA" id="ARBA00022989"/>
    </source>
</evidence>
<evidence type="ECO:0000256" key="6">
    <source>
        <dbReference type="SAM" id="MobiDB-lite"/>
    </source>
</evidence>
<evidence type="ECO:0000256" key="7">
    <source>
        <dbReference type="SAM" id="Phobius"/>
    </source>
</evidence>
<dbReference type="EMBL" id="LLZZ01000139">
    <property type="protein sequence ID" value="KTB00366.1"/>
    <property type="molecule type" value="Genomic_DNA"/>
</dbReference>
<feature type="transmembrane region" description="Helical" evidence="7">
    <location>
        <begin position="327"/>
        <end position="348"/>
    </location>
</feature>
<sequence>MLSAVYTVCGLAITSVVSLVVVNRYFNFRIYKSYPFTIVVLVSNLLLLLVTALLLPLDLHDTAAGHPNSLLFKVIWLSIYWLQFAVCWLVIPILISYVSLKYEIPANEITTKISKSIKLNLKFYLICLIALALGLFYLILSTGHGLREVKSLLMALSHLYSLSYTLILLSTGLIILPRDILRDSLELASSDKNMNTLFVNLSKINEDMNESQLNLNESAMLILSTREQENGDIIFNDLLRDCKSEIEYKLEELKSSSLLTSPLVQISNSGNHASSSITTLEKLNKNYNDFINNYYNFMYDKVKSDEIIHKLAVLQDATLNNSKGKMVVRALSLICGIFTTLLSLLVYFLELTPTKWFHGWVFVDQKLYNFFLQLAIISYNTLASLYAMSKFKFLDFHLIPNGQSSPSNALYYSLYSSRLLFPLCFNLIALIPKHSNNSEKTPVSSIFEKVLYQNLTVIPMVNFLNKFLPLLFMTIIPLSYKFDIKQKILLKVLGEEYYYQFFGLMLYEPIGEIPSTEQDIESRHRMVPNNNGSGTITGQPRISPISMATAERSPLDEDYQYSLQDGKFLFERASNSLKQSSPQHNNPLTNIQTNSTTSDSGRLNDMPASHTYL</sequence>
<evidence type="ECO:0000313" key="9">
    <source>
        <dbReference type="Proteomes" id="UP000054886"/>
    </source>
</evidence>
<comment type="similarity">
    <text evidence="2">Belongs to the LIMR family.</text>
</comment>
<evidence type="ECO:0000313" key="8">
    <source>
        <dbReference type="EMBL" id="KTB00366.1"/>
    </source>
</evidence>
<dbReference type="VEuPathDB" id="FungiDB:B1J91_M10978g"/>
<keyword evidence="4 7" id="KW-1133">Transmembrane helix</keyword>
<feature type="transmembrane region" description="Helical" evidence="7">
    <location>
        <begin position="152"/>
        <end position="176"/>
    </location>
</feature>
<dbReference type="Pfam" id="PF04791">
    <property type="entry name" value="LMBR1"/>
    <property type="match status" value="1"/>
</dbReference>
<evidence type="ECO:0000256" key="3">
    <source>
        <dbReference type="ARBA" id="ARBA00022692"/>
    </source>
</evidence>
<dbReference type="OMA" id="DHICTEC"/>
<dbReference type="PhylomeDB" id="A0A0W0CWP5"/>
<feature type="transmembrane region" description="Helical" evidence="7">
    <location>
        <begin position="451"/>
        <end position="478"/>
    </location>
</feature>
<dbReference type="PANTHER" id="PTHR21355:SF0">
    <property type="entry name" value="G-PROTEIN COUPLED RECEPTOR-ASSOCIATED PROTEIN LMBRD2"/>
    <property type="match status" value="1"/>
</dbReference>
<feature type="transmembrane region" description="Helical" evidence="7">
    <location>
        <begin position="75"/>
        <end position="100"/>
    </location>
</feature>
<dbReference type="VEuPathDB" id="FungiDB:GVI51_M10879"/>
<evidence type="ECO:0000256" key="1">
    <source>
        <dbReference type="ARBA" id="ARBA00004141"/>
    </source>
</evidence>
<dbReference type="OrthoDB" id="203099at2759"/>
<proteinExistence type="inferred from homology"/>
<dbReference type="Proteomes" id="UP000054886">
    <property type="component" value="Unassembled WGS sequence"/>
</dbReference>
<dbReference type="PANTHER" id="PTHR21355">
    <property type="entry name" value="G-PROTEIN COUPLED RECEPTOR-ASSOCIATED PROTEIN LMBRD2"/>
    <property type="match status" value="1"/>
</dbReference>
<keyword evidence="5 7" id="KW-0472">Membrane</keyword>
<protein>
    <submittedName>
        <fullName evidence="8">LIMR family protein C622.11</fullName>
    </submittedName>
</protein>
<keyword evidence="3 7" id="KW-0812">Transmembrane</keyword>
<evidence type="ECO:0000256" key="5">
    <source>
        <dbReference type="ARBA" id="ARBA00023136"/>
    </source>
</evidence>
<gene>
    <name evidence="8" type="ORF">AO440_004326</name>
</gene>
<reference evidence="8 9" key="1">
    <citation type="submission" date="2015-10" db="EMBL/GenBank/DDBJ databases">
        <title>Draft genomes sequences of Candida glabrata isolates 1A, 1B, 2A, 2B, 3A and 3B.</title>
        <authorList>
            <person name="Haavelsrud O.E."/>
            <person name="Gaustad P."/>
        </authorList>
    </citation>
    <scope>NUCLEOTIDE SEQUENCE [LARGE SCALE GENOMIC DNA]</scope>
    <source>
        <strain evidence="8">910700640</strain>
    </source>
</reference>
<feature type="compositionally biased region" description="Polar residues" evidence="6">
    <location>
        <begin position="576"/>
        <end position="601"/>
    </location>
</feature>
<dbReference type="InterPro" id="IPR006876">
    <property type="entry name" value="LMBR1-like_membr_prot"/>
</dbReference>
<organism evidence="8 9">
    <name type="scientific">Candida glabrata</name>
    <name type="common">Yeast</name>
    <name type="synonym">Torulopsis glabrata</name>
    <dbReference type="NCBI Taxonomy" id="5478"/>
    <lineage>
        <taxon>Eukaryota</taxon>
        <taxon>Fungi</taxon>
        <taxon>Dikarya</taxon>
        <taxon>Ascomycota</taxon>
        <taxon>Saccharomycotina</taxon>
        <taxon>Saccharomycetes</taxon>
        <taxon>Saccharomycetales</taxon>
        <taxon>Saccharomycetaceae</taxon>
        <taxon>Nakaseomyces</taxon>
    </lineage>
</organism>
<feature type="transmembrane region" description="Helical" evidence="7">
    <location>
        <begin position="368"/>
        <end position="388"/>
    </location>
</feature>
<feature type="region of interest" description="Disordered" evidence="6">
    <location>
        <begin position="576"/>
        <end position="613"/>
    </location>
</feature>
<dbReference type="AlphaFoldDB" id="A0A0W0CWP5"/>
<dbReference type="VEuPathDB" id="FungiDB:GWK60_M10857"/>
<name>A0A0W0CWP5_CANGB</name>
<feature type="transmembrane region" description="Helical" evidence="7">
    <location>
        <begin position="33"/>
        <end position="55"/>
    </location>
</feature>
<evidence type="ECO:0000256" key="2">
    <source>
        <dbReference type="ARBA" id="ARBA00010487"/>
    </source>
</evidence>
<feature type="transmembrane region" description="Helical" evidence="7">
    <location>
        <begin position="409"/>
        <end position="431"/>
    </location>
</feature>
<feature type="transmembrane region" description="Helical" evidence="7">
    <location>
        <begin position="121"/>
        <end position="140"/>
    </location>
</feature>
<comment type="subcellular location">
    <subcellularLocation>
        <location evidence="1">Membrane</location>
        <topology evidence="1">Multi-pass membrane protein</topology>
    </subcellularLocation>
</comment>